<proteinExistence type="predicted"/>
<name>A0A9X2D3A1_9GAMM</name>
<dbReference type="Proteomes" id="UP001139721">
    <property type="component" value="Unassembled WGS sequence"/>
</dbReference>
<dbReference type="RefSeq" id="WP_250423343.1">
    <property type="nucleotide sequence ID" value="NZ_JAJKBJ010000015.1"/>
</dbReference>
<accession>A0A9X2D3A1</accession>
<organism evidence="1 2">
    <name type="scientific">Legionella maioricensis</name>
    <dbReference type="NCBI Taxonomy" id="2896528"/>
    <lineage>
        <taxon>Bacteria</taxon>
        <taxon>Pseudomonadati</taxon>
        <taxon>Pseudomonadota</taxon>
        <taxon>Gammaproteobacteria</taxon>
        <taxon>Legionellales</taxon>
        <taxon>Legionellaceae</taxon>
        <taxon>Legionella</taxon>
    </lineage>
</organism>
<evidence type="ECO:0000313" key="1">
    <source>
        <dbReference type="EMBL" id="MCL9684852.1"/>
    </source>
</evidence>
<evidence type="ECO:0000313" key="2">
    <source>
        <dbReference type="Proteomes" id="UP001139721"/>
    </source>
</evidence>
<keyword evidence="2" id="KW-1185">Reference proteome</keyword>
<protein>
    <submittedName>
        <fullName evidence="1">Uncharacterized protein</fullName>
    </submittedName>
</protein>
<dbReference type="AlphaFoldDB" id="A0A9X2D3A1"/>
<sequence>MSNYKEGKRKISKVKLELVRRFSHLQTTIHQVEERTFDKSQLEDLLNKLKRPIALEDSFFTIKNWDPLGSYSTLLPPGYREAIVRVEKAIRRSKSFEPQLDAVNKILGEFRVKIDSVDETRHPEAKQTATELLGGLEDYRNQIFHCSYKDAMKEFVHVAKKEINKAMPGLEKNLGWGEYGYKKATIKFEKAINELNEEAFQELLDRVNKILDEFQQDIESIATHHPKAKQTAEELLDILQDYRDHVFYLSLPNILGAFFLIAKDAIEKGIPILEQDLGWGNELSTMIGELVNILLSHNSSNQYPRFFSEKTVDATETEEIECFSDQVKFPGVN</sequence>
<gene>
    <name evidence="1" type="ORF">LOX96_12170</name>
</gene>
<comment type="caution">
    <text evidence="1">The sequence shown here is derived from an EMBL/GenBank/DDBJ whole genome shotgun (WGS) entry which is preliminary data.</text>
</comment>
<reference evidence="1" key="1">
    <citation type="submission" date="2021-11" db="EMBL/GenBank/DDBJ databases">
        <title>Legionella maioricencis sp. nov., a new species isolated from hot water samples in Mallorca.</title>
        <authorList>
            <person name="Crespi S."/>
            <person name="Drasar V."/>
            <person name="Salva-Serra F."/>
            <person name="Jaen-Luchoro D."/>
            <person name="Pineiro-Iglesias B."/>
            <person name="Aliaga F."/>
            <person name="Fernandez-Juarez V."/>
            <person name="Coll G."/>
            <person name="Moore E.R.B."/>
            <person name="Bennasar-Figueras A."/>
        </authorList>
    </citation>
    <scope>NUCLEOTIDE SEQUENCE</scope>
    <source>
        <strain evidence="1">HCPI-6</strain>
    </source>
</reference>
<dbReference type="EMBL" id="JAJKBJ010000015">
    <property type="protein sequence ID" value="MCL9684852.1"/>
    <property type="molecule type" value="Genomic_DNA"/>
</dbReference>